<gene>
    <name evidence="2" type="ORF">H9624_01695</name>
</gene>
<dbReference type="InterPro" id="IPR036388">
    <property type="entry name" value="WH-like_DNA-bd_sf"/>
</dbReference>
<dbReference type="SMART" id="SM01043">
    <property type="entry name" value="BTAD"/>
    <property type="match status" value="1"/>
</dbReference>
<feature type="domain" description="Bacterial transcriptional activator" evidence="1">
    <location>
        <begin position="99"/>
        <end position="235"/>
    </location>
</feature>
<dbReference type="InterPro" id="IPR005158">
    <property type="entry name" value="BTAD"/>
</dbReference>
<dbReference type="Pfam" id="PF03704">
    <property type="entry name" value="BTAD"/>
    <property type="match status" value="1"/>
</dbReference>
<dbReference type="Gene3D" id="1.25.40.10">
    <property type="entry name" value="Tetratricopeptide repeat domain"/>
    <property type="match status" value="1"/>
</dbReference>
<evidence type="ECO:0000259" key="1">
    <source>
        <dbReference type="SMART" id="SM01043"/>
    </source>
</evidence>
<dbReference type="InterPro" id="IPR051677">
    <property type="entry name" value="AfsR-DnrI-RedD_regulator"/>
</dbReference>
<evidence type="ECO:0000313" key="2">
    <source>
        <dbReference type="EMBL" id="MBD8061034.1"/>
    </source>
</evidence>
<keyword evidence="3" id="KW-1185">Reference proteome</keyword>
<comment type="caution">
    <text evidence="2">The sequence shown here is derived from an EMBL/GenBank/DDBJ whole genome shotgun (WGS) entry which is preliminary data.</text>
</comment>
<proteinExistence type="predicted"/>
<dbReference type="RefSeq" id="WP_251838180.1">
    <property type="nucleotide sequence ID" value="NZ_JACSPO010000001.1"/>
</dbReference>
<evidence type="ECO:0000313" key="3">
    <source>
        <dbReference type="Proteomes" id="UP000661894"/>
    </source>
</evidence>
<dbReference type="Proteomes" id="UP000661894">
    <property type="component" value="Unassembled WGS sequence"/>
</dbReference>
<sequence>MDDTADCPRWQLHLLDRWQLLAPDEGPVDVPQREQRLLSLLAVRGPRRRDYLAGVLWPDSDEPRARANLRGALWWLHHRVGSIVTDGAGCLVLGPAVDVDLHGLRTYLGPRVGTGPVSPAVIDALSFDDLLPGWVEPWVLEERHLLHQLRLQALEASVDLALGAGDTATALLAATRAVGLDPFRESARRALVRVHVQEGNYADAVAVYDTFADLLHRELGIRVSDELQRLVRPLLWSAVSPD</sequence>
<dbReference type="Gene3D" id="1.10.10.10">
    <property type="entry name" value="Winged helix-like DNA-binding domain superfamily/Winged helix DNA-binding domain"/>
    <property type="match status" value="1"/>
</dbReference>
<protein>
    <submittedName>
        <fullName evidence="2">SARP family transcriptional regulator</fullName>
    </submittedName>
</protein>
<accession>A0ABR8YZI6</accession>
<organism evidence="2 3">
    <name type="scientific">Oceanitalea stevensii</name>
    <dbReference type="NCBI Taxonomy" id="2763072"/>
    <lineage>
        <taxon>Bacteria</taxon>
        <taxon>Bacillati</taxon>
        <taxon>Actinomycetota</taxon>
        <taxon>Actinomycetes</taxon>
        <taxon>Micrococcales</taxon>
        <taxon>Bogoriellaceae</taxon>
        <taxon>Georgenia</taxon>
    </lineage>
</organism>
<dbReference type="InterPro" id="IPR011990">
    <property type="entry name" value="TPR-like_helical_dom_sf"/>
</dbReference>
<dbReference type="PANTHER" id="PTHR35807">
    <property type="entry name" value="TRANSCRIPTIONAL REGULATOR REDD-RELATED"/>
    <property type="match status" value="1"/>
</dbReference>
<dbReference type="SUPFAM" id="SSF48452">
    <property type="entry name" value="TPR-like"/>
    <property type="match status" value="1"/>
</dbReference>
<reference evidence="2 3" key="1">
    <citation type="submission" date="2020-08" db="EMBL/GenBank/DDBJ databases">
        <title>A Genomic Blueprint of the Chicken Gut Microbiome.</title>
        <authorList>
            <person name="Gilroy R."/>
            <person name="Ravi A."/>
            <person name="Getino M."/>
            <person name="Pursley I."/>
            <person name="Horton D.L."/>
            <person name="Alikhan N.-F."/>
            <person name="Baker D."/>
            <person name="Gharbi K."/>
            <person name="Hall N."/>
            <person name="Watson M."/>
            <person name="Adriaenssens E.M."/>
            <person name="Foster-Nyarko E."/>
            <person name="Jarju S."/>
            <person name="Secka A."/>
            <person name="Antonio M."/>
            <person name="Oren A."/>
            <person name="Chaudhuri R."/>
            <person name="La Ragione R.M."/>
            <person name="Hildebrand F."/>
            <person name="Pallen M.J."/>
        </authorList>
    </citation>
    <scope>NUCLEOTIDE SEQUENCE [LARGE SCALE GENOMIC DNA]</scope>
    <source>
        <strain evidence="2 3">Sa1BUA1</strain>
    </source>
</reference>
<name>A0ABR8YZI6_9MICO</name>
<dbReference type="EMBL" id="JACSPO010000001">
    <property type="protein sequence ID" value="MBD8061034.1"/>
    <property type="molecule type" value="Genomic_DNA"/>
</dbReference>